<dbReference type="RefSeq" id="WP_171680917.1">
    <property type="nucleotide sequence ID" value="NZ_JABGBN010000007.1"/>
</dbReference>
<sequence>MKKFISQLSHGLLATFALITTTQAQDFSIHLKSIYEEVIEHNAKQATESCYILEEQLQTLTDNKPESIKPAFTQLIKDWKAIEATYILGDLHEDYLDTPRRIDIFRQGKEDWQTQLNRALEGKSEPKVALFKHSSRSINALEFMLFQDNHISDRERAFATHMTQSICRHLHDIEQGYQQAKTRFLTEQDKSLSYIVHSLASSIFAARDWRIGDIRGLSRKYKGKPDIRRTEYFLSNRSADALSSIFNTHQQVFGRHNQERLNAILTYYKEEKLTSNIKDNLDKIQAILKQTSTDKELFDKGEAIYQISHQLYQQYYISMVAALPIVAKVLDADGD</sequence>
<evidence type="ECO:0000256" key="1">
    <source>
        <dbReference type="ARBA" id="ARBA00004196"/>
    </source>
</evidence>
<comment type="caution">
    <text evidence="4">The sequence shown here is derived from an EMBL/GenBank/DDBJ whole genome shotgun (WGS) entry which is preliminary data.</text>
</comment>
<dbReference type="InterPro" id="IPR018976">
    <property type="entry name" value="Imelysin-like"/>
</dbReference>
<proteinExistence type="predicted"/>
<comment type="subcellular location">
    <subcellularLocation>
        <location evidence="1">Cell envelope</location>
    </subcellularLocation>
</comment>
<dbReference type="EMBL" id="JABGBN010000007">
    <property type="protein sequence ID" value="NOL52223.1"/>
    <property type="molecule type" value="Genomic_DNA"/>
</dbReference>
<accession>A0A849P8A4</accession>
<evidence type="ECO:0000256" key="2">
    <source>
        <dbReference type="ARBA" id="ARBA00022729"/>
    </source>
</evidence>
<protein>
    <recommendedName>
        <fullName evidence="3">Imelysin-like domain-containing protein</fullName>
    </recommendedName>
</protein>
<evidence type="ECO:0000313" key="4">
    <source>
        <dbReference type="EMBL" id="NOL52223.1"/>
    </source>
</evidence>
<dbReference type="AlphaFoldDB" id="A0A849P8A4"/>
<dbReference type="GO" id="GO:0030313">
    <property type="term" value="C:cell envelope"/>
    <property type="evidence" value="ECO:0007669"/>
    <property type="project" value="UniProtKB-SubCell"/>
</dbReference>
<name>A0A849P8A4_9BURK</name>
<keyword evidence="5" id="KW-1185">Reference proteome</keyword>
<reference evidence="4 5" key="1">
    <citation type="submission" date="2020-05" db="EMBL/GenBank/DDBJ databases">
        <authorList>
            <person name="Niu N."/>
        </authorList>
    </citation>
    <scope>NUCLEOTIDE SEQUENCE [LARGE SCALE GENOMIC DNA]</scope>
    <source>
        <strain evidence="4 5">3340-03</strain>
    </source>
</reference>
<dbReference type="Proteomes" id="UP000537862">
    <property type="component" value="Unassembled WGS sequence"/>
</dbReference>
<gene>
    <name evidence="4" type="ORF">HKX39_08615</name>
</gene>
<keyword evidence="2" id="KW-0732">Signal</keyword>
<evidence type="ECO:0000259" key="3">
    <source>
        <dbReference type="Pfam" id="PF09375"/>
    </source>
</evidence>
<feature type="domain" description="Imelysin-like" evidence="3">
    <location>
        <begin position="59"/>
        <end position="294"/>
    </location>
</feature>
<dbReference type="Pfam" id="PF09375">
    <property type="entry name" value="Peptidase_M75"/>
    <property type="match status" value="1"/>
</dbReference>
<organism evidence="4 5">
    <name type="scientific">Pelistega suis</name>
    <dbReference type="NCBI Taxonomy" id="1631957"/>
    <lineage>
        <taxon>Bacteria</taxon>
        <taxon>Pseudomonadati</taxon>
        <taxon>Pseudomonadota</taxon>
        <taxon>Betaproteobacteria</taxon>
        <taxon>Burkholderiales</taxon>
        <taxon>Alcaligenaceae</taxon>
        <taxon>Pelistega</taxon>
    </lineage>
</organism>
<evidence type="ECO:0000313" key="5">
    <source>
        <dbReference type="Proteomes" id="UP000537862"/>
    </source>
</evidence>
<dbReference type="Gene3D" id="1.20.1420.20">
    <property type="entry name" value="M75 peptidase, HXXE motif"/>
    <property type="match status" value="1"/>
</dbReference>
<dbReference type="InterPro" id="IPR038352">
    <property type="entry name" value="Imelysin_sf"/>
</dbReference>